<feature type="transmembrane region" description="Helical" evidence="1">
    <location>
        <begin position="16"/>
        <end position="34"/>
    </location>
</feature>
<evidence type="ECO:0000313" key="2">
    <source>
        <dbReference type="EMBL" id="KKS45805.1"/>
    </source>
</evidence>
<dbReference type="EMBL" id="LCDD01000028">
    <property type="protein sequence ID" value="KKS45805.1"/>
    <property type="molecule type" value="Genomic_DNA"/>
</dbReference>
<reference evidence="2 3" key="1">
    <citation type="journal article" date="2015" name="Nature">
        <title>rRNA introns, odd ribosomes, and small enigmatic genomes across a large radiation of phyla.</title>
        <authorList>
            <person name="Brown C.T."/>
            <person name="Hug L.A."/>
            <person name="Thomas B.C."/>
            <person name="Sharon I."/>
            <person name="Castelle C.J."/>
            <person name="Singh A."/>
            <person name="Wilkins M.J."/>
            <person name="Williams K.H."/>
            <person name="Banfield J.F."/>
        </authorList>
    </citation>
    <scope>NUCLEOTIDE SEQUENCE [LARGE SCALE GENOMIC DNA]</scope>
</reference>
<accession>A0A0G0ZAR7</accession>
<comment type="caution">
    <text evidence="2">The sequence shown here is derived from an EMBL/GenBank/DDBJ whole genome shotgun (WGS) entry which is preliminary data.</text>
</comment>
<organism evidence="2 3">
    <name type="scientific">Candidatus Gottesmanbacteria bacterium GW2011_GWA2_42_18</name>
    <dbReference type="NCBI Taxonomy" id="1618442"/>
    <lineage>
        <taxon>Bacteria</taxon>
        <taxon>Candidatus Gottesmaniibacteriota</taxon>
    </lineage>
</organism>
<sequence length="59" mass="6448">MKITLSKTQLDKISDLSLGLGQLFFGSLVVPYIIPSLNKPPLKVLLLGLLIADGKNHQF</sequence>
<dbReference type="Proteomes" id="UP000034320">
    <property type="component" value="Unassembled WGS sequence"/>
</dbReference>
<keyword evidence="1" id="KW-1133">Transmembrane helix</keyword>
<protein>
    <submittedName>
        <fullName evidence="2">Uncharacterized protein</fullName>
    </submittedName>
</protein>
<keyword evidence="1" id="KW-0472">Membrane</keyword>
<keyword evidence="1" id="KW-0812">Transmembrane</keyword>
<evidence type="ECO:0000256" key="1">
    <source>
        <dbReference type="SAM" id="Phobius"/>
    </source>
</evidence>
<name>A0A0G0ZAR7_9BACT</name>
<dbReference type="AlphaFoldDB" id="A0A0G0ZAR7"/>
<gene>
    <name evidence="2" type="ORF">UV09_C0028G0025</name>
</gene>
<evidence type="ECO:0000313" key="3">
    <source>
        <dbReference type="Proteomes" id="UP000034320"/>
    </source>
</evidence>
<proteinExistence type="predicted"/>